<protein>
    <submittedName>
        <fullName evidence="2">Orf1</fullName>
    </submittedName>
</protein>
<feature type="domain" description="N-acetyltransferase" evidence="1">
    <location>
        <begin position="1"/>
        <end position="109"/>
    </location>
</feature>
<dbReference type="GO" id="GO:0016747">
    <property type="term" value="F:acyltransferase activity, transferring groups other than amino-acyl groups"/>
    <property type="evidence" value="ECO:0007669"/>
    <property type="project" value="InterPro"/>
</dbReference>
<accession>A0A172WCI9</accession>
<dbReference type="InterPro" id="IPR016181">
    <property type="entry name" value="Acyl_CoA_acyltransferase"/>
</dbReference>
<evidence type="ECO:0000259" key="1">
    <source>
        <dbReference type="PROSITE" id="PS51186"/>
    </source>
</evidence>
<dbReference type="Pfam" id="PF13673">
    <property type="entry name" value="Acetyltransf_10"/>
    <property type="match status" value="1"/>
</dbReference>
<dbReference type="SUPFAM" id="SSF55729">
    <property type="entry name" value="Acyl-CoA N-acyltransferases (Nat)"/>
    <property type="match status" value="1"/>
</dbReference>
<dbReference type="InterPro" id="IPR000182">
    <property type="entry name" value="GNAT_dom"/>
</dbReference>
<organism evidence="2">
    <name type="scientific">Proteus mirabilis</name>
    <dbReference type="NCBI Taxonomy" id="584"/>
    <lineage>
        <taxon>Bacteria</taxon>
        <taxon>Pseudomonadati</taxon>
        <taxon>Pseudomonadota</taxon>
        <taxon>Gammaproteobacteria</taxon>
        <taxon>Enterobacterales</taxon>
        <taxon>Morganellaceae</taxon>
        <taxon>Proteus</taxon>
    </lineage>
</organism>
<dbReference type="Gene3D" id="3.40.630.30">
    <property type="match status" value="1"/>
</dbReference>
<proteinExistence type="predicted"/>
<dbReference type="AlphaFoldDB" id="A0A172WCI9"/>
<reference evidence="2" key="1">
    <citation type="submission" date="2015-04" db="EMBL/GenBank/DDBJ databases">
        <title>Chromosomal location of blaCTX-M-14 gene in Proteus mirabilis isolates from food-producing animals in China.</title>
        <authorList>
            <person name="Lei C.W."/>
            <person name="Zhang A.Y."/>
            <person name="Wang H.N."/>
        </authorList>
    </citation>
    <scope>NUCLEOTIDE SEQUENCE</scope>
    <source>
        <strain evidence="2">PM14C60</strain>
    </source>
</reference>
<evidence type="ECO:0000313" key="2">
    <source>
        <dbReference type="EMBL" id="ANF07173.1"/>
    </source>
</evidence>
<sequence>MDLSENTMHVIGTYNGAIAAYSRVLNTNPETECVIIGRVIVAQKFRGESLGVELITKTIEQIKLLKINKPIMLSAQSHLTKFYGKFGFTEISDEYLEDNIPHIDMILKV</sequence>
<dbReference type="PROSITE" id="PS51186">
    <property type="entry name" value="GNAT"/>
    <property type="match status" value="1"/>
</dbReference>
<dbReference type="EMBL" id="KR337638">
    <property type="protein sequence ID" value="ANF07173.1"/>
    <property type="molecule type" value="Genomic_DNA"/>
</dbReference>
<name>A0A172WCI9_PROMI</name>